<evidence type="ECO:0000256" key="2">
    <source>
        <dbReference type="ARBA" id="ARBA00022801"/>
    </source>
</evidence>
<dbReference type="VEuPathDB" id="FungiDB:FOXG_11871"/>
<evidence type="ECO:0000313" key="4">
    <source>
        <dbReference type="EMBL" id="RKK93133.1"/>
    </source>
</evidence>
<dbReference type="PANTHER" id="PTHR46072:SF11">
    <property type="entry name" value="AMIDASE-RELATED"/>
    <property type="match status" value="1"/>
</dbReference>
<comment type="caution">
    <text evidence="4">The sequence shown here is derived from an EMBL/GenBank/DDBJ whole genome shotgun (WGS) entry which is preliminary data.</text>
</comment>
<dbReference type="SUPFAM" id="SSF75304">
    <property type="entry name" value="Amidase signature (AS) enzymes"/>
    <property type="match status" value="1"/>
</dbReference>
<name>A0A420PKS9_FUSOX</name>
<organism evidence="4 5">
    <name type="scientific">Fusarium oxysporum</name>
    <name type="common">Fusarium vascular wilt</name>
    <dbReference type="NCBI Taxonomy" id="5507"/>
    <lineage>
        <taxon>Eukaryota</taxon>
        <taxon>Fungi</taxon>
        <taxon>Dikarya</taxon>
        <taxon>Ascomycota</taxon>
        <taxon>Pezizomycotina</taxon>
        <taxon>Sordariomycetes</taxon>
        <taxon>Hypocreomycetidae</taxon>
        <taxon>Hypocreales</taxon>
        <taxon>Nectriaceae</taxon>
        <taxon>Fusarium</taxon>
        <taxon>Fusarium oxysporum species complex</taxon>
    </lineage>
</organism>
<comment type="similarity">
    <text evidence="1">Belongs to the amidase family.</text>
</comment>
<dbReference type="Proteomes" id="UP000285860">
    <property type="component" value="Unassembled WGS sequence"/>
</dbReference>
<evidence type="ECO:0000256" key="1">
    <source>
        <dbReference type="ARBA" id="ARBA00009199"/>
    </source>
</evidence>
<evidence type="ECO:0000259" key="3">
    <source>
        <dbReference type="Pfam" id="PF01425"/>
    </source>
</evidence>
<protein>
    <recommendedName>
        <fullName evidence="3">Amidase domain-containing protein</fullName>
    </recommendedName>
</protein>
<dbReference type="VEuPathDB" id="FungiDB:FOZG_12009"/>
<reference evidence="4 5" key="1">
    <citation type="journal article" date="2018" name="Sci. Rep.">
        <title>Characterisation of pathogen-specific regions and novel effector candidates in Fusarium oxysporum f. sp. cepae.</title>
        <authorList>
            <person name="Armitage A.D."/>
            <person name="Taylor A."/>
            <person name="Sobczyk M.K."/>
            <person name="Baxter L."/>
            <person name="Greenfield B.P."/>
            <person name="Bates H.J."/>
            <person name="Wilson F."/>
            <person name="Jackson A.C."/>
            <person name="Ott S."/>
            <person name="Harrison R.J."/>
            <person name="Clarkson J.P."/>
        </authorList>
    </citation>
    <scope>NUCLEOTIDE SEQUENCE [LARGE SCALE GENOMIC DNA]</scope>
    <source>
        <strain evidence="4 5">Fo_A28</strain>
    </source>
</reference>
<dbReference type="VEuPathDB" id="FungiDB:FOMG_14033"/>
<feature type="domain" description="Amidase" evidence="3">
    <location>
        <begin position="67"/>
        <end position="156"/>
    </location>
</feature>
<dbReference type="InterPro" id="IPR023631">
    <property type="entry name" value="Amidase_dom"/>
</dbReference>
<dbReference type="InterPro" id="IPR036928">
    <property type="entry name" value="AS_sf"/>
</dbReference>
<sequence length="168" mass="18722">MKAMKIAMRWFALDQVNLLFKFFQDGSESPIADLDAMDPGKFLDPGFVADLRDNSENINISADIHEYREWAKIWREARIDGLLCPASRGSAVTHGEFSPLMYTKPLNLLDFPSSVVPFGKADQTLDSKDGYDASVVDGGPTGFQLVGWRFQDDQTLITTEVIADELKA</sequence>
<evidence type="ECO:0000313" key="5">
    <source>
        <dbReference type="Proteomes" id="UP000285860"/>
    </source>
</evidence>
<dbReference type="EMBL" id="MRCY01000173">
    <property type="protein sequence ID" value="RKK93133.1"/>
    <property type="molecule type" value="Genomic_DNA"/>
</dbReference>
<keyword evidence="2" id="KW-0378">Hydrolase</keyword>
<accession>A0A420PKS9</accession>
<dbReference type="Gene3D" id="3.90.1300.10">
    <property type="entry name" value="Amidase signature (AS) domain"/>
    <property type="match status" value="1"/>
</dbReference>
<proteinExistence type="inferred from homology"/>
<dbReference type="PANTHER" id="PTHR46072">
    <property type="entry name" value="AMIDASE-RELATED-RELATED"/>
    <property type="match status" value="1"/>
</dbReference>
<dbReference type="GO" id="GO:0016787">
    <property type="term" value="F:hydrolase activity"/>
    <property type="evidence" value="ECO:0007669"/>
    <property type="project" value="UniProtKB-KW"/>
</dbReference>
<dbReference type="AlphaFoldDB" id="A0A420PKS9"/>
<gene>
    <name evidence="4" type="ORF">BFJ68_g15650</name>
</gene>
<dbReference type="Pfam" id="PF01425">
    <property type="entry name" value="Amidase"/>
    <property type="match status" value="1"/>
</dbReference>